<sequence>MQRPDSWIAYTAASQLAHIWSDHVANNARKKKSVFAILPRSAPTDDDWVASASHGQNHLVIPQDLHLNLGLPATILYHICAHLHATILELASKASATAIRLYQHTLAPSSSLAPTIQRYRGSPEFCLPPALASHPQFDRWKPTFGLWLLFAEQRASPRLALRPNSQTFLTPSPHPGRPAGPLALHRSNSSGTQVPEYMPSLLSQSQNPMLTITPPEAHQSLTCSPQSLFTSFHNIDTSSTFPSSTDDVTNMPHRLPDPDSLVAGVPSTSPAFALKMGSSQPAMSDVSQALEIARESPAGASDPTVGKILDQAIAHIWSKIQAKPDDYVMTREEFSVFNYFQHRFTGNKAAAAARARFWDKTNA</sequence>
<evidence type="ECO:0000313" key="2">
    <source>
        <dbReference type="Proteomes" id="UP000076881"/>
    </source>
</evidence>
<dbReference type="AlphaFoldDB" id="A0A168GUD3"/>
<gene>
    <name evidence="1" type="ORF">LEL_06618</name>
</gene>
<dbReference type="EMBL" id="AZHF01000004">
    <property type="protein sequence ID" value="OAA76934.1"/>
    <property type="molecule type" value="Genomic_DNA"/>
</dbReference>
<accession>A0A168GUD3</accession>
<proteinExistence type="predicted"/>
<comment type="caution">
    <text evidence="1">The sequence shown here is derived from an EMBL/GenBank/DDBJ whole genome shotgun (WGS) entry which is preliminary data.</text>
</comment>
<evidence type="ECO:0000313" key="1">
    <source>
        <dbReference type="EMBL" id="OAA76934.1"/>
    </source>
</evidence>
<keyword evidence="2" id="KW-1185">Reference proteome</keyword>
<reference evidence="1 2" key="1">
    <citation type="journal article" date="2016" name="Genome Biol. Evol.">
        <title>Divergent and convergent evolution of fungal pathogenicity.</title>
        <authorList>
            <person name="Shang Y."/>
            <person name="Xiao G."/>
            <person name="Zheng P."/>
            <person name="Cen K."/>
            <person name="Zhan S."/>
            <person name="Wang C."/>
        </authorList>
    </citation>
    <scope>NUCLEOTIDE SEQUENCE [LARGE SCALE GENOMIC DNA]</scope>
    <source>
        <strain evidence="1 2">RCEF 1005</strain>
    </source>
</reference>
<organism evidence="1 2">
    <name type="scientific">Akanthomyces lecanii RCEF 1005</name>
    <dbReference type="NCBI Taxonomy" id="1081108"/>
    <lineage>
        <taxon>Eukaryota</taxon>
        <taxon>Fungi</taxon>
        <taxon>Dikarya</taxon>
        <taxon>Ascomycota</taxon>
        <taxon>Pezizomycotina</taxon>
        <taxon>Sordariomycetes</taxon>
        <taxon>Hypocreomycetidae</taxon>
        <taxon>Hypocreales</taxon>
        <taxon>Cordycipitaceae</taxon>
        <taxon>Akanthomyces</taxon>
        <taxon>Cordyceps confragosa</taxon>
    </lineage>
</organism>
<name>A0A168GUD3_CORDF</name>
<protein>
    <submittedName>
        <fullName evidence="1">Uncharacterized protein</fullName>
    </submittedName>
</protein>
<dbReference type="Proteomes" id="UP000076881">
    <property type="component" value="Unassembled WGS sequence"/>
</dbReference>
<dbReference type="OrthoDB" id="5302289at2759"/>